<dbReference type="InterPro" id="IPR000742">
    <property type="entry name" value="EGF"/>
</dbReference>
<dbReference type="Proteomes" id="UP000265200">
    <property type="component" value="Chromosome 24"/>
</dbReference>
<keyword evidence="1" id="KW-1133">Transmembrane helix</keyword>
<proteinExistence type="predicted"/>
<feature type="transmembrane region" description="Helical" evidence="1">
    <location>
        <begin position="203"/>
        <end position="225"/>
    </location>
</feature>
<reference evidence="3" key="4">
    <citation type="submission" date="2025-09" db="UniProtKB">
        <authorList>
            <consortium name="Ensembl"/>
        </authorList>
    </citation>
    <scope>IDENTIFICATION</scope>
    <source>
        <strain evidence="3">HSOK</strain>
    </source>
</reference>
<evidence type="ECO:0000256" key="1">
    <source>
        <dbReference type="SAM" id="Phobius"/>
    </source>
</evidence>
<evidence type="ECO:0000313" key="4">
    <source>
        <dbReference type="Proteomes" id="UP000265200"/>
    </source>
</evidence>
<accession>A0A3P9IPU0</accession>
<dbReference type="Ensembl" id="ENSORLT00015014476.1">
    <property type="protein sequence ID" value="ENSORLP00015021881.1"/>
    <property type="gene ID" value="ENSORLG00015022961.1"/>
</dbReference>
<dbReference type="SUPFAM" id="SSF52058">
    <property type="entry name" value="L domain-like"/>
    <property type="match status" value="1"/>
</dbReference>
<feature type="domain" description="EGF-like" evidence="2">
    <location>
        <begin position="186"/>
        <end position="197"/>
    </location>
</feature>
<dbReference type="AlphaFoldDB" id="A0A3P9IPU0"/>
<sequence>MNMNAVYSWTEIIAIVLLFNVCFSTGYRRTETQPQVCALCGGSVNNTAVDLFCSSSAGRIKGRCCLKNNSISDPERIIGLDLSNCSLTHVDNLQGVSTVVMIDFSLNPIVNISDTVFEGFGDLNFMILPTHVACPGGNTSWEKVELKEGKRLCEGQKNMCNQTGHLSVYCPENSLCAPYGPGFSECSCAENFYGYKCLRQGDFPALVVFGPLAASTVVMSLLLWVTQRRKAKNQ</sequence>
<keyword evidence="1" id="KW-0812">Transmembrane</keyword>
<name>A0A3P9IPU0_ORYLA</name>
<evidence type="ECO:0000259" key="2">
    <source>
        <dbReference type="PROSITE" id="PS00022"/>
    </source>
</evidence>
<reference evidence="3" key="3">
    <citation type="submission" date="2025-08" db="UniProtKB">
        <authorList>
            <consortium name="Ensembl"/>
        </authorList>
    </citation>
    <scope>IDENTIFICATION</scope>
    <source>
        <strain evidence="3">HSOK</strain>
    </source>
</reference>
<organism evidence="3 4">
    <name type="scientific">Oryzias latipes</name>
    <name type="common">Japanese rice fish</name>
    <name type="synonym">Japanese killifish</name>
    <dbReference type="NCBI Taxonomy" id="8090"/>
    <lineage>
        <taxon>Eukaryota</taxon>
        <taxon>Metazoa</taxon>
        <taxon>Chordata</taxon>
        <taxon>Craniata</taxon>
        <taxon>Vertebrata</taxon>
        <taxon>Euteleostomi</taxon>
        <taxon>Actinopterygii</taxon>
        <taxon>Neopterygii</taxon>
        <taxon>Teleostei</taxon>
        <taxon>Neoteleostei</taxon>
        <taxon>Acanthomorphata</taxon>
        <taxon>Ovalentaria</taxon>
        <taxon>Atherinomorphae</taxon>
        <taxon>Beloniformes</taxon>
        <taxon>Adrianichthyidae</taxon>
        <taxon>Oryziinae</taxon>
        <taxon>Oryzias</taxon>
    </lineage>
</organism>
<dbReference type="PANTHER" id="PTHR15926">
    <property type="entry name" value="ALL-TRANS RETINOIC ACID-INDUCED DIFFERENTIATION FACTOR"/>
    <property type="match status" value="1"/>
</dbReference>
<keyword evidence="1" id="KW-0472">Membrane</keyword>
<dbReference type="PANTHER" id="PTHR15926:SF1">
    <property type="entry name" value="ALL-TRANS RETINOIC ACID-INDUCED DIFFERENTIATION FACTOR"/>
    <property type="match status" value="1"/>
</dbReference>
<reference evidence="3 4" key="2">
    <citation type="submission" date="2017-04" db="EMBL/GenBank/DDBJ databases">
        <title>CpG methylation of centromeres and impact of large insertions on vertebrate speciation.</title>
        <authorList>
            <person name="Ichikawa K."/>
            <person name="Yoshimura J."/>
            <person name="Morishita S."/>
        </authorList>
    </citation>
    <scope>NUCLEOTIDE SEQUENCE</scope>
    <source>
        <strain evidence="3 4">HSOK</strain>
    </source>
</reference>
<protein>
    <submittedName>
        <fullName evidence="3">All-trans retinoic acid induced differentiation factor</fullName>
    </submittedName>
</protein>
<reference key="1">
    <citation type="journal article" date="2007" name="Nature">
        <title>The medaka draft genome and insights into vertebrate genome evolution.</title>
        <authorList>
            <person name="Kasahara M."/>
            <person name="Naruse K."/>
            <person name="Sasaki S."/>
            <person name="Nakatani Y."/>
            <person name="Qu W."/>
            <person name="Ahsan B."/>
            <person name="Yamada T."/>
            <person name="Nagayasu Y."/>
            <person name="Doi K."/>
            <person name="Kasai Y."/>
            <person name="Jindo T."/>
            <person name="Kobayashi D."/>
            <person name="Shimada A."/>
            <person name="Toyoda A."/>
            <person name="Kuroki Y."/>
            <person name="Fujiyama A."/>
            <person name="Sasaki T."/>
            <person name="Shimizu A."/>
            <person name="Asakawa S."/>
            <person name="Shimizu N."/>
            <person name="Hashimoto S."/>
            <person name="Yang J."/>
            <person name="Lee Y."/>
            <person name="Matsushima K."/>
            <person name="Sugano S."/>
            <person name="Sakaizumi M."/>
            <person name="Narita T."/>
            <person name="Ohishi K."/>
            <person name="Haga S."/>
            <person name="Ohta F."/>
            <person name="Nomoto H."/>
            <person name="Nogata K."/>
            <person name="Morishita T."/>
            <person name="Endo T."/>
            <person name="Shin-I T."/>
            <person name="Takeda H."/>
            <person name="Morishita S."/>
            <person name="Kohara Y."/>
        </authorList>
    </citation>
    <scope>NUCLEOTIDE SEQUENCE [LARGE SCALE GENOMIC DNA]</scope>
    <source>
        <strain>Hd-rR</strain>
    </source>
</reference>
<evidence type="ECO:0000313" key="3">
    <source>
        <dbReference type="Ensembl" id="ENSORLP00015021881.1"/>
    </source>
</evidence>
<dbReference type="InterPro" id="IPR042350">
    <property type="entry name" value="ATRAID"/>
</dbReference>
<dbReference type="PROSITE" id="PS00022">
    <property type="entry name" value="EGF_1"/>
    <property type="match status" value="1"/>
</dbReference>